<reference evidence="3 4" key="1">
    <citation type="journal article" date="2024" name="J Genomics">
        <title>Draft genome sequencing and assembly of Favolaschia claudopus CIRM-BRFM 2984 isolated from oak limbs.</title>
        <authorList>
            <person name="Navarro D."/>
            <person name="Drula E."/>
            <person name="Chaduli D."/>
            <person name="Cazenave R."/>
            <person name="Ahrendt S."/>
            <person name="Wang J."/>
            <person name="Lipzen A."/>
            <person name="Daum C."/>
            <person name="Barry K."/>
            <person name="Grigoriev I.V."/>
            <person name="Favel A."/>
            <person name="Rosso M.N."/>
            <person name="Martin F."/>
        </authorList>
    </citation>
    <scope>NUCLEOTIDE SEQUENCE [LARGE SCALE GENOMIC DNA]</scope>
    <source>
        <strain evidence="3 4">CIRM-BRFM 2984</strain>
    </source>
</reference>
<feature type="transmembrane region" description="Helical" evidence="2">
    <location>
        <begin position="6"/>
        <end position="26"/>
    </location>
</feature>
<keyword evidence="4" id="KW-1185">Reference proteome</keyword>
<protein>
    <submittedName>
        <fullName evidence="3">Uncharacterized protein</fullName>
    </submittedName>
</protein>
<sequence length="415" mass="45850">MIPPWLRFLLTVGAGASIGVAARYILRKLPSNVLPYVLKVLGVLNRIADLSLYAFLYCVIGGGILLVVVTFALIPLLDAVMDNPEKNREPKPTRQPHDQESLVPENVEEQSHNRLGKMLLGGLKDILAIGAMIAAAAFFVRPKHSGILLGTYQVLEMVARHTTLAVAAIVGSALVILAPLLIIFAIINRLNVEPHRTVWYNALKAFRRVYIGAFLYVLAIEALSSVLAFDHVSWQAAHLSILFRWIGYAAYSFGLLWALTDGAGAYLLLRGFVLLSIKPQPLPRTPRSRTIFKFAQLILLPIAMIYNGAIFVSQGATSATTTIGWITLYTFTVCLVDFALYWIYFFVRRRSAAKAATNEKQYTTLDLLAASLVTMTVRNASGQTLLDQWNEAEGSKEEEDVVEHPKAQDAIQPKT</sequence>
<feature type="transmembrane region" description="Helical" evidence="2">
    <location>
        <begin position="290"/>
        <end position="311"/>
    </location>
</feature>
<feature type="transmembrane region" description="Helical" evidence="2">
    <location>
        <begin position="54"/>
        <end position="77"/>
    </location>
</feature>
<feature type="transmembrane region" description="Helical" evidence="2">
    <location>
        <begin position="249"/>
        <end position="269"/>
    </location>
</feature>
<accession>A0AAW0EDU5</accession>
<comment type="caution">
    <text evidence="3">The sequence shown here is derived from an EMBL/GenBank/DDBJ whole genome shotgun (WGS) entry which is preliminary data.</text>
</comment>
<evidence type="ECO:0000256" key="2">
    <source>
        <dbReference type="SAM" id="Phobius"/>
    </source>
</evidence>
<feature type="transmembrane region" description="Helical" evidence="2">
    <location>
        <begin position="323"/>
        <end position="347"/>
    </location>
</feature>
<feature type="transmembrane region" description="Helical" evidence="2">
    <location>
        <begin position="164"/>
        <end position="188"/>
    </location>
</feature>
<keyword evidence="2" id="KW-1133">Transmembrane helix</keyword>
<keyword evidence="2" id="KW-0472">Membrane</keyword>
<feature type="transmembrane region" description="Helical" evidence="2">
    <location>
        <begin position="209"/>
        <end position="229"/>
    </location>
</feature>
<organism evidence="3 4">
    <name type="scientific">Favolaschia claudopus</name>
    <dbReference type="NCBI Taxonomy" id="2862362"/>
    <lineage>
        <taxon>Eukaryota</taxon>
        <taxon>Fungi</taxon>
        <taxon>Dikarya</taxon>
        <taxon>Basidiomycota</taxon>
        <taxon>Agaricomycotina</taxon>
        <taxon>Agaricomycetes</taxon>
        <taxon>Agaricomycetidae</taxon>
        <taxon>Agaricales</taxon>
        <taxon>Marasmiineae</taxon>
        <taxon>Mycenaceae</taxon>
        <taxon>Favolaschia</taxon>
    </lineage>
</organism>
<dbReference type="AlphaFoldDB" id="A0AAW0EDU5"/>
<feature type="transmembrane region" description="Helical" evidence="2">
    <location>
        <begin position="119"/>
        <end position="140"/>
    </location>
</feature>
<evidence type="ECO:0000256" key="1">
    <source>
        <dbReference type="SAM" id="MobiDB-lite"/>
    </source>
</evidence>
<gene>
    <name evidence="3" type="ORF">R3P38DRAFT_3341019</name>
</gene>
<name>A0AAW0EDU5_9AGAR</name>
<keyword evidence="2" id="KW-0812">Transmembrane</keyword>
<feature type="region of interest" description="Disordered" evidence="1">
    <location>
        <begin position="84"/>
        <end position="110"/>
    </location>
</feature>
<feature type="compositionally biased region" description="Basic and acidic residues" evidence="1">
    <location>
        <begin position="84"/>
        <end position="100"/>
    </location>
</feature>
<evidence type="ECO:0000313" key="4">
    <source>
        <dbReference type="Proteomes" id="UP001362999"/>
    </source>
</evidence>
<dbReference type="Proteomes" id="UP001362999">
    <property type="component" value="Unassembled WGS sequence"/>
</dbReference>
<proteinExistence type="predicted"/>
<dbReference type="EMBL" id="JAWWNJ010000002">
    <property type="protein sequence ID" value="KAK7062328.1"/>
    <property type="molecule type" value="Genomic_DNA"/>
</dbReference>
<feature type="region of interest" description="Disordered" evidence="1">
    <location>
        <begin position="392"/>
        <end position="415"/>
    </location>
</feature>
<evidence type="ECO:0000313" key="3">
    <source>
        <dbReference type="EMBL" id="KAK7062328.1"/>
    </source>
</evidence>